<feature type="transmembrane region" description="Helical" evidence="7">
    <location>
        <begin position="285"/>
        <end position="307"/>
    </location>
</feature>
<protein>
    <submittedName>
        <fullName evidence="9">Sugar ABC transporter permease</fullName>
    </submittedName>
</protein>
<evidence type="ECO:0000256" key="5">
    <source>
        <dbReference type="ARBA" id="ARBA00022989"/>
    </source>
</evidence>
<feature type="transmembrane region" description="Helical" evidence="7">
    <location>
        <begin position="125"/>
        <end position="144"/>
    </location>
</feature>
<dbReference type="PANTHER" id="PTHR43005">
    <property type="entry name" value="BLR7065 PROTEIN"/>
    <property type="match status" value="1"/>
</dbReference>
<dbReference type="Proteomes" id="UP000604381">
    <property type="component" value="Unassembled WGS sequence"/>
</dbReference>
<comment type="similarity">
    <text evidence="7">Belongs to the binding-protein-dependent transport system permease family.</text>
</comment>
<accession>A0A930XY61</accession>
<dbReference type="Gene3D" id="1.10.3720.10">
    <property type="entry name" value="MetI-like"/>
    <property type="match status" value="1"/>
</dbReference>
<dbReference type="InterPro" id="IPR000515">
    <property type="entry name" value="MetI-like"/>
</dbReference>
<evidence type="ECO:0000313" key="9">
    <source>
        <dbReference type="EMBL" id="MBF2735369.1"/>
    </source>
</evidence>
<feature type="transmembrane region" description="Helical" evidence="7">
    <location>
        <begin position="21"/>
        <end position="50"/>
    </location>
</feature>
<evidence type="ECO:0000313" key="10">
    <source>
        <dbReference type="Proteomes" id="UP000604381"/>
    </source>
</evidence>
<evidence type="ECO:0000256" key="3">
    <source>
        <dbReference type="ARBA" id="ARBA00022475"/>
    </source>
</evidence>
<sequence>MERSELPAWFVAKRGRPPLQVGRWVPLALVSPPVLVLLAIVVYPTVWMFYHSLQDTNLMRLFQENWSYVGFANFGTVFGSDRFWNAAGQMLQYLLFGACLQVLLGTVLALALYELVRNNVARTALLVLLVLPMMLPPSIVGVLWKFLLTPSNGAINQALLNLGVIDEHIEWFNRGLALWSIIIADIWNWTALPLLIVFSGRVSLPPAVFEAARVDGAGNWQVMRRLTLPMLKEIIAIAFIIRFMDAFKFVDLVFVMTSGGPAQSSELPAYIAYQRGVREFEIGEAAAYSLIIFVCSAVIITLFLQYLKRVVKAQGIA</sequence>
<evidence type="ECO:0000256" key="6">
    <source>
        <dbReference type="ARBA" id="ARBA00023136"/>
    </source>
</evidence>
<comment type="subcellular location">
    <subcellularLocation>
        <location evidence="1 7">Cell membrane</location>
        <topology evidence="1 7">Multi-pass membrane protein</topology>
    </subcellularLocation>
</comment>
<keyword evidence="4 7" id="KW-0812">Transmembrane</keyword>
<keyword evidence="6 7" id="KW-0472">Membrane</keyword>
<dbReference type="SUPFAM" id="SSF161098">
    <property type="entry name" value="MetI-like"/>
    <property type="match status" value="1"/>
</dbReference>
<dbReference type="InterPro" id="IPR035906">
    <property type="entry name" value="MetI-like_sf"/>
</dbReference>
<dbReference type="PROSITE" id="PS50928">
    <property type="entry name" value="ABC_TM1"/>
    <property type="match status" value="1"/>
</dbReference>
<keyword evidence="5 7" id="KW-1133">Transmembrane helix</keyword>
<name>A0A930XY61_9GAMM</name>
<evidence type="ECO:0000256" key="2">
    <source>
        <dbReference type="ARBA" id="ARBA00022448"/>
    </source>
</evidence>
<keyword evidence="3" id="KW-1003">Cell membrane</keyword>
<feature type="transmembrane region" description="Helical" evidence="7">
    <location>
        <begin position="90"/>
        <end position="113"/>
    </location>
</feature>
<organism evidence="9 10">
    <name type="scientific">Candidatus Amphirhobacter heronislandensis</name>
    <dbReference type="NCBI Taxonomy" id="1732024"/>
    <lineage>
        <taxon>Bacteria</taxon>
        <taxon>Pseudomonadati</taxon>
        <taxon>Pseudomonadota</taxon>
        <taxon>Gammaproteobacteria</taxon>
        <taxon>Candidatus Tethybacterales</taxon>
        <taxon>Candidatus Tethybacteraceae</taxon>
        <taxon>Candidatus Amphirhobacter</taxon>
    </lineage>
</organism>
<evidence type="ECO:0000256" key="7">
    <source>
        <dbReference type="RuleBase" id="RU363032"/>
    </source>
</evidence>
<feature type="domain" description="ABC transmembrane type-1" evidence="8">
    <location>
        <begin position="87"/>
        <end position="303"/>
    </location>
</feature>
<evidence type="ECO:0000256" key="4">
    <source>
        <dbReference type="ARBA" id="ARBA00022692"/>
    </source>
</evidence>
<feature type="transmembrane region" description="Helical" evidence="7">
    <location>
        <begin position="234"/>
        <end position="256"/>
    </location>
</feature>
<dbReference type="AlphaFoldDB" id="A0A930XY61"/>
<gene>
    <name evidence="9" type="ORF">ISN26_04720</name>
</gene>
<dbReference type="CDD" id="cd06261">
    <property type="entry name" value="TM_PBP2"/>
    <property type="match status" value="1"/>
</dbReference>
<evidence type="ECO:0000256" key="1">
    <source>
        <dbReference type="ARBA" id="ARBA00004651"/>
    </source>
</evidence>
<evidence type="ECO:0000259" key="8">
    <source>
        <dbReference type="PROSITE" id="PS50928"/>
    </source>
</evidence>
<dbReference type="EMBL" id="JADHEI010000033">
    <property type="protein sequence ID" value="MBF2735369.1"/>
    <property type="molecule type" value="Genomic_DNA"/>
</dbReference>
<keyword evidence="2 7" id="KW-0813">Transport</keyword>
<reference evidence="9" key="1">
    <citation type="submission" date="2020-10" db="EMBL/GenBank/DDBJ databases">
        <title>An improved Amphimedon queenslandica hologenome assembly reveals how three proteobacterial symbionts can extend the metabolic phenotypic of their marine sponge host.</title>
        <authorList>
            <person name="Degnan B."/>
            <person name="Degnan S."/>
            <person name="Xiang X."/>
        </authorList>
    </citation>
    <scope>NUCLEOTIDE SEQUENCE</scope>
    <source>
        <strain evidence="9">AqS2</strain>
    </source>
</reference>
<dbReference type="GO" id="GO:0055085">
    <property type="term" value="P:transmembrane transport"/>
    <property type="evidence" value="ECO:0007669"/>
    <property type="project" value="InterPro"/>
</dbReference>
<keyword evidence="10" id="KW-1185">Reference proteome</keyword>
<proteinExistence type="inferred from homology"/>
<dbReference type="PANTHER" id="PTHR43005:SF1">
    <property type="entry name" value="SPERMIDINE_PUTRESCINE TRANSPORT SYSTEM PERMEASE PROTEIN"/>
    <property type="match status" value="1"/>
</dbReference>
<dbReference type="GO" id="GO:0005886">
    <property type="term" value="C:plasma membrane"/>
    <property type="evidence" value="ECO:0007669"/>
    <property type="project" value="UniProtKB-SubCell"/>
</dbReference>
<dbReference type="Pfam" id="PF00528">
    <property type="entry name" value="BPD_transp_1"/>
    <property type="match status" value="1"/>
</dbReference>
<comment type="caution">
    <text evidence="9">The sequence shown here is derived from an EMBL/GenBank/DDBJ whole genome shotgun (WGS) entry which is preliminary data.</text>
</comment>
<feature type="transmembrane region" description="Helical" evidence="7">
    <location>
        <begin position="176"/>
        <end position="198"/>
    </location>
</feature>